<protein>
    <submittedName>
        <fullName evidence="4">Uncharacterized protein</fullName>
    </submittedName>
</protein>
<dbReference type="AlphaFoldDB" id="A0A6C9T1P8"/>
<gene>
    <name evidence="3" type="ORF">GKF66_27080</name>
    <name evidence="2" type="ORF">GKG27_25285</name>
    <name evidence="4" type="ORF">GUC01_25065</name>
</gene>
<keyword evidence="1" id="KW-0732">Signal</keyword>
<evidence type="ECO:0000313" key="3">
    <source>
        <dbReference type="EMBL" id="MSI72362.1"/>
    </source>
</evidence>
<dbReference type="Proteomes" id="UP000438958">
    <property type="component" value="Unassembled WGS sequence"/>
</dbReference>
<evidence type="ECO:0000256" key="1">
    <source>
        <dbReference type="SAM" id="SignalP"/>
    </source>
</evidence>
<evidence type="ECO:0000313" key="2">
    <source>
        <dbReference type="EMBL" id="MSD82298.1"/>
    </source>
</evidence>
<feature type="chain" id="PRO_5044103278" evidence="1">
    <location>
        <begin position="23"/>
        <end position="291"/>
    </location>
</feature>
<accession>A0A6C9T1P8</accession>
<evidence type="ECO:0000313" key="6">
    <source>
        <dbReference type="Proteomes" id="UP000475070"/>
    </source>
</evidence>
<dbReference type="EMBL" id="WXKQ01000061">
    <property type="protein sequence ID" value="NAG22233.1"/>
    <property type="molecule type" value="Genomic_DNA"/>
</dbReference>
<proteinExistence type="predicted"/>
<dbReference type="RefSeq" id="WP_130091598.1">
    <property type="nucleotide sequence ID" value="NZ_LR898878.1"/>
</dbReference>
<organism evidence="4 6">
    <name type="scientific">Escherichia coli</name>
    <dbReference type="NCBI Taxonomy" id="562"/>
    <lineage>
        <taxon>Bacteria</taxon>
        <taxon>Pseudomonadati</taxon>
        <taxon>Pseudomonadota</taxon>
        <taxon>Gammaproteobacteria</taxon>
        <taxon>Enterobacterales</taxon>
        <taxon>Enterobacteriaceae</taxon>
        <taxon>Escherichia</taxon>
    </lineage>
</organism>
<reference evidence="5 6" key="1">
    <citation type="journal article" date="2019" name="Nat. Med.">
        <title>A library of human gut bacterial isolates paired with longitudinal multiomics data enables mechanistic microbiome research.</title>
        <authorList>
            <person name="Poyet M."/>
            <person name="Groussin M."/>
            <person name="Gibbons S.M."/>
            <person name="Avila-Pacheco J."/>
            <person name="Jiang X."/>
            <person name="Kearney S.M."/>
            <person name="Perrotta A.R."/>
            <person name="Berdy B."/>
            <person name="Zhao S."/>
            <person name="Lieberman T.D."/>
            <person name="Swanson P.K."/>
            <person name="Smith M."/>
            <person name="Roesemann S."/>
            <person name="Alexander J.E."/>
            <person name="Rich S.A."/>
            <person name="Livny J."/>
            <person name="Vlamakis H."/>
            <person name="Clish C."/>
            <person name="Bullock K."/>
            <person name="Deik A."/>
            <person name="Scott J."/>
            <person name="Pierce K.A."/>
            <person name="Xavier R.J."/>
            <person name="Alm E.J."/>
        </authorList>
    </citation>
    <scope>NUCLEOTIDE SEQUENCE [LARGE SCALE GENOMIC DNA]</scope>
    <source>
        <strain evidence="4 6">BIOML-A112</strain>
        <strain evidence="2">BIOML-A260</strain>
        <strain evidence="3 5">BIOML-A382</strain>
    </source>
</reference>
<name>A0A6C9T1P8_ECOLX</name>
<dbReference type="EMBL" id="WKUE01000138">
    <property type="protein sequence ID" value="MSI72362.1"/>
    <property type="molecule type" value="Genomic_DNA"/>
</dbReference>
<feature type="signal peptide" evidence="1">
    <location>
        <begin position="1"/>
        <end position="22"/>
    </location>
</feature>
<comment type="caution">
    <text evidence="4">The sequence shown here is derived from an EMBL/GenBank/DDBJ whole genome shotgun (WGS) entry which is preliminary data.</text>
</comment>
<dbReference type="EMBL" id="WKYP01000157">
    <property type="protein sequence ID" value="MSD82298.1"/>
    <property type="molecule type" value="Genomic_DNA"/>
</dbReference>
<dbReference type="Proteomes" id="UP000475070">
    <property type="component" value="Unassembled WGS sequence"/>
</dbReference>
<evidence type="ECO:0000313" key="4">
    <source>
        <dbReference type="EMBL" id="NAG22233.1"/>
    </source>
</evidence>
<evidence type="ECO:0000313" key="5">
    <source>
        <dbReference type="Proteomes" id="UP000438958"/>
    </source>
</evidence>
<sequence length="291" mass="32414">MKQIILPLAILSTLITANYSYARNTQNLIIGSGGNIYKVEDFLPEKNKWTFSSGLSIYENNKSSTFPQYTLNLTSIGSFFLDNSVSVVSTRTKQLNGYASFKYGVTDNLSIRGTWFSKYTRKDTTDSQLNLKSETTGNADNYNIGVSYRLDNFYPLTVLSAGTGFKAGNINSYTISSSFSWVLDPVVLTLYPSYIDGISGKKDDIKYRYFSAAGILSIALNNDVDVKFGASKDIYTTKKRNPHTPSWDTSGSLITGVTFNNWKNFVVDFTVDHELGGMDANTFSLDFSWRA</sequence>